<sequence>MQPAPDWSDSNRPLGGKSEWACPDEGRAADVADAGNRVGGRSADSSGLPRVWKHFGQIHTNHKRGN</sequence>
<organism evidence="4">
    <name type="scientific">Angiostrongylus costaricensis</name>
    <name type="common">Nematode worm</name>
    <dbReference type="NCBI Taxonomy" id="334426"/>
    <lineage>
        <taxon>Eukaryota</taxon>
        <taxon>Metazoa</taxon>
        <taxon>Ecdysozoa</taxon>
        <taxon>Nematoda</taxon>
        <taxon>Chromadorea</taxon>
        <taxon>Rhabditida</taxon>
        <taxon>Rhabditina</taxon>
        <taxon>Rhabditomorpha</taxon>
        <taxon>Strongyloidea</taxon>
        <taxon>Metastrongylidae</taxon>
        <taxon>Angiostrongylus</taxon>
    </lineage>
</organism>
<accession>A0A0R3PJD7</accession>
<dbReference type="WBParaSite" id="ACOC_0000455701-mRNA-1">
    <property type="protein sequence ID" value="ACOC_0000455701-mRNA-1"/>
    <property type="gene ID" value="ACOC_0000455701"/>
</dbReference>
<name>A0A0R3PJD7_ANGCS</name>
<evidence type="ECO:0000313" key="2">
    <source>
        <dbReference type="EMBL" id="VDM56143.1"/>
    </source>
</evidence>
<gene>
    <name evidence="2" type="ORF">ACOC_LOCUS4558</name>
</gene>
<evidence type="ECO:0000313" key="4">
    <source>
        <dbReference type="WBParaSite" id="ACOC_0000455701-mRNA-1"/>
    </source>
</evidence>
<dbReference type="Proteomes" id="UP000267027">
    <property type="component" value="Unassembled WGS sequence"/>
</dbReference>
<feature type="region of interest" description="Disordered" evidence="1">
    <location>
        <begin position="1"/>
        <end position="66"/>
    </location>
</feature>
<evidence type="ECO:0000256" key="1">
    <source>
        <dbReference type="SAM" id="MobiDB-lite"/>
    </source>
</evidence>
<reference evidence="2 3" key="2">
    <citation type="submission" date="2018-11" db="EMBL/GenBank/DDBJ databases">
        <authorList>
            <consortium name="Pathogen Informatics"/>
        </authorList>
    </citation>
    <scope>NUCLEOTIDE SEQUENCE [LARGE SCALE GENOMIC DNA]</scope>
    <source>
        <strain evidence="2 3">Costa Rica</strain>
    </source>
</reference>
<dbReference type="AlphaFoldDB" id="A0A0R3PJD7"/>
<dbReference type="EMBL" id="UYYA01003820">
    <property type="protein sequence ID" value="VDM56143.1"/>
    <property type="molecule type" value="Genomic_DNA"/>
</dbReference>
<evidence type="ECO:0000313" key="3">
    <source>
        <dbReference type="Proteomes" id="UP000267027"/>
    </source>
</evidence>
<proteinExistence type="predicted"/>
<keyword evidence="3" id="KW-1185">Reference proteome</keyword>
<protein>
    <submittedName>
        <fullName evidence="2 4">Uncharacterized protein</fullName>
    </submittedName>
</protein>
<reference evidence="4" key="1">
    <citation type="submission" date="2017-02" db="UniProtKB">
        <authorList>
            <consortium name="WormBaseParasite"/>
        </authorList>
    </citation>
    <scope>IDENTIFICATION</scope>
</reference>